<gene>
    <name evidence="1" type="ORF">GPM918_LOCUS40293</name>
    <name evidence="2" type="ORF">SRO942_LOCUS41226</name>
</gene>
<dbReference type="Proteomes" id="UP000681722">
    <property type="component" value="Unassembled WGS sequence"/>
</dbReference>
<keyword evidence="3" id="KW-1185">Reference proteome</keyword>
<dbReference type="AlphaFoldDB" id="A0A815YE85"/>
<sequence>DDESVEDHVLRIINNGEYTSVLTLTALSSVFHRPVRSVYPNVNGDVSGEKDGYYTLLNRTFEPREDSQNSSAVEFMWSGSKPKRDRIWRGNHFVPLLSTHQQQMNTQSGMDFSTPFSYEQHQQPSSHEKMRSNINFNENEQELLPTPAIPTNFLEQEENDENKPDRAAFLSRQIFFDAANVIQQVISNSEENKQLVGKDGCGAWTQDRSATTSFILCNNKLYQIVRRNEKGKFYYNERIGRNYVSKVVEENDFITLK</sequence>
<protein>
    <submittedName>
        <fullName evidence="1">Uncharacterized protein</fullName>
    </submittedName>
</protein>
<proteinExistence type="predicted"/>
<accession>A0A815YE85</accession>
<dbReference type="EMBL" id="CAJOBC010095373">
    <property type="protein sequence ID" value="CAF4432286.1"/>
    <property type="molecule type" value="Genomic_DNA"/>
</dbReference>
<dbReference type="Proteomes" id="UP000663829">
    <property type="component" value="Unassembled WGS sequence"/>
</dbReference>
<feature type="non-terminal residue" evidence="1">
    <location>
        <position position="257"/>
    </location>
</feature>
<organism evidence="1 3">
    <name type="scientific">Didymodactylos carnosus</name>
    <dbReference type="NCBI Taxonomy" id="1234261"/>
    <lineage>
        <taxon>Eukaryota</taxon>
        <taxon>Metazoa</taxon>
        <taxon>Spiralia</taxon>
        <taxon>Gnathifera</taxon>
        <taxon>Rotifera</taxon>
        <taxon>Eurotatoria</taxon>
        <taxon>Bdelloidea</taxon>
        <taxon>Philodinida</taxon>
        <taxon>Philodinidae</taxon>
        <taxon>Didymodactylos</taxon>
    </lineage>
</organism>
<evidence type="ECO:0000313" key="1">
    <source>
        <dbReference type="EMBL" id="CAF1569360.1"/>
    </source>
</evidence>
<reference evidence="1" key="1">
    <citation type="submission" date="2021-02" db="EMBL/GenBank/DDBJ databases">
        <authorList>
            <person name="Nowell W R."/>
        </authorList>
    </citation>
    <scope>NUCLEOTIDE SEQUENCE</scope>
</reference>
<comment type="caution">
    <text evidence="1">The sequence shown here is derived from an EMBL/GenBank/DDBJ whole genome shotgun (WGS) entry which is preliminary data.</text>
</comment>
<evidence type="ECO:0000313" key="2">
    <source>
        <dbReference type="EMBL" id="CAF4432286.1"/>
    </source>
</evidence>
<name>A0A815YE85_9BILA</name>
<dbReference type="EMBL" id="CAJNOQ010029553">
    <property type="protein sequence ID" value="CAF1569360.1"/>
    <property type="molecule type" value="Genomic_DNA"/>
</dbReference>
<evidence type="ECO:0000313" key="3">
    <source>
        <dbReference type="Proteomes" id="UP000663829"/>
    </source>
</evidence>
<feature type="non-terminal residue" evidence="1">
    <location>
        <position position="1"/>
    </location>
</feature>